<dbReference type="Proteomes" id="UP001596099">
    <property type="component" value="Unassembled WGS sequence"/>
</dbReference>
<gene>
    <name evidence="4" type="ORF">ACFPYI_02420</name>
</gene>
<evidence type="ECO:0000256" key="1">
    <source>
        <dbReference type="SAM" id="MobiDB-lite"/>
    </source>
</evidence>
<dbReference type="EMBL" id="JBHSQH010000001">
    <property type="protein sequence ID" value="MFC5970177.1"/>
    <property type="molecule type" value="Genomic_DNA"/>
</dbReference>
<name>A0ABD5RHZ1_9EURY</name>
<organism evidence="4 5">
    <name type="scientific">Halomarina salina</name>
    <dbReference type="NCBI Taxonomy" id="1872699"/>
    <lineage>
        <taxon>Archaea</taxon>
        <taxon>Methanobacteriati</taxon>
        <taxon>Methanobacteriota</taxon>
        <taxon>Stenosarchaea group</taxon>
        <taxon>Halobacteria</taxon>
        <taxon>Halobacteriales</taxon>
        <taxon>Natronomonadaceae</taxon>
        <taxon>Halomarina</taxon>
    </lineage>
</organism>
<evidence type="ECO:0000256" key="2">
    <source>
        <dbReference type="SAM" id="Phobius"/>
    </source>
</evidence>
<accession>A0ABD5RHZ1</accession>
<dbReference type="RefSeq" id="WP_247418888.1">
    <property type="nucleotide sequence ID" value="NZ_JALLGW010000002.1"/>
</dbReference>
<protein>
    <recommendedName>
        <fullName evidence="3">DUF7322 domain-containing protein</fullName>
    </recommendedName>
</protein>
<keyword evidence="2" id="KW-0812">Transmembrane</keyword>
<proteinExistence type="predicted"/>
<evidence type="ECO:0000259" key="3">
    <source>
        <dbReference type="Pfam" id="PF24008"/>
    </source>
</evidence>
<feature type="domain" description="DUF7322" evidence="3">
    <location>
        <begin position="39"/>
        <end position="97"/>
    </location>
</feature>
<dbReference type="InterPro" id="IPR055746">
    <property type="entry name" value="DUF7322"/>
</dbReference>
<comment type="caution">
    <text evidence="4">The sequence shown here is derived from an EMBL/GenBank/DDBJ whole genome shotgun (WGS) entry which is preliminary data.</text>
</comment>
<evidence type="ECO:0000313" key="4">
    <source>
        <dbReference type="EMBL" id="MFC5970177.1"/>
    </source>
</evidence>
<reference evidence="4 5" key="1">
    <citation type="journal article" date="2019" name="Int. J. Syst. Evol. Microbiol.">
        <title>The Global Catalogue of Microorganisms (GCM) 10K type strain sequencing project: providing services to taxonomists for standard genome sequencing and annotation.</title>
        <authorList>
            <consortium name="The Broad Institute Genomics Platform"/>
            <consortium name="The Broad Institute Genome Sequencing Center for Infectious Disease"/>
            <person name="Wu L."/>
            <person name="Ma J."/>
        </authorList>
    </citation>
    <scope>NUCLEOTIDE SEQUENCE [LARGE SCALE GENOMIC DNA]</scope>
    <source>
        <strain evidence="4 5">CGMCC 1.12543</strain>
    </source>
</reference>
<evidence type="ECO:0000313" key="5">
    <source>
        <dbReference type="Proteomes" id="UP001596099"/>
    </source>
</evidence>
<dbReference type="AlphaFoldDB" id="A0ABD5RHZ1"/>
<keyword evidence="2" id="KW-0472">Membrane</keyword>
<feature type="transmembrane region" description="Helical" evidence="2">
    <location>
        <begin position="48"/>
        <end position="73"/>
    </location>
</feature>
<feature type="transmembrane region" description="Helical" evidence="2">
    <location>
        <begin position="79"/>
        <end position="97"/>
    </location>
</feature>
<keyword evidence="2" id="KW-1133">Transmembrane helix</keyword>
<feature type="region of interest" description="Disordered" evidence="1">
    <location>
        <begin position="1"/>
        <end position="39"/>
    </location>
</feature>
<dbReference type="Pfam" id="PF24008">
    <property type="entry name" value="DUF7322"/>
    <property type="match status" value="1"/>
</dbReference>
<feature type="compositionally biased region" description="Acidic residues" evidence="1">
    <location>
        <begin position="1"/>
        <end position="18"/>
    </location>
</feature>
<sequence length="106" mass="11526">MLEDDDDPWPDEPEEFDPDSLAPSVEVPEAPTAPEFSDSNVDEDVAQAFWATVVMANVALFGISVGAMIVYFLGDLQTGGMAILVGVVAALFGYRYYAGFQRDRQS</sequence>
<keyword evidence="5" id="KW-1185">Reference proteome</keyword>